<keyword evidence="5" id="KW-1185">Reference proteome</keyword>
<dbReference type="InterPro" id="IPR009597">
    <property type="entry name" value="DUF1206"/>
</dbReference>
<feature type="domain" description="DUF1206" evidence="3">
    <location>
        <begin position="130"/>
        <end position="207"/>
    </location>
</feature>
<reference evidence="4 5" key="1">
    <citation type="journal article" date="2013" name="Genome Announc.">
        <title>Draft Genome Sequence of an Alphaproteobacterium, Caenispirillum salinarum AK4(T), Isolated from a Solar Saltern.</title>
        <authorList>
            <person name="Khatri I."/>
            <person name="Singh A."/>
            <person name="Korpole S."/>
            <person name="Pinnaka A.K."/>
            <person name="Subramanian S."/>
        </authorList>
    </citation>
    <scope>NUCLEOTIDE SEQUENCE [LARGE SCALE GENOMIC DNA]</scope>
    <source>
        <strain evidence="4 5">AK4</strain>
    </source>
</reference>
<keyword evidence="2" id="KW-1133">Transmembrane helix</keyword>
<proteinExistence type="predicted"/>
<dbReference type="OrthoDB" id="5702018at2"/>
<gene>
    <name evidence="4" type="ORF">C882_2734</name>
</gene>
<name>K9H366_9PROT</name>
<evidence type="ECO:0000256" key="1">
    <source>
        <dbReference type="SAM" id="MobiDB-lite"/>
    </source>
</evidence>
<feature type="transmembrane region" description="Helical" evidence="2">
    <location>
        <begin position="273"/>
        <end position="294"/>
    </location>
</feature>
<dbReference type="STRING" id="1238182.C882_2734"/>
<accession>K9H366</accession>
<feature type="transmembrane region" description="Helical" evidence="2">
    <location>
        <begin position="182"/>
        <end position="206"/>
    </location>
</feature>
<feature type="domain" description="DUF1206" evidence="3">
    <location>
        <begin position="39"/>
        <end position="113"/>
    </location>
</feature>
<dbReference type="AlphaFoldDB" id="K9H366"/>
<comment type="caution">
    <text evidence="4">The sequence shown here is derived from an EMBL/GenBank/DDBJ whole genome shotgun (WGS) entry which is preliminary data.</text>
</comment>
<organism evidence="4 5">
    <name type="scientific">Caenispirillum salinarum AK4</name>
    <dbReference type="NCBI Taxonomy" id="1238182"/>
    <lineage>
        <taxon>Bacteria</taxon>
        <taxon>Pseudomonadati</taxon>
        <taxon>Pseudomonadota</taxon>
        <taxon>Alphaproteobacteria</taxon>
        <taxon>Rhodospirillales</taxon>
        <taxon>Novispirillaceae</taxon>
        <taxon>Caenispirillum</taxon>
    </lineage>
</organism>
<evidence type="ECO:0000259" key="3">
    <source>
        <dbReference type="Pfam" id="PF06724"/>
    </source>
</evidence>
<evidence type="ECO:0000313" key="4">
    <source>
        <dbReference type="EMBL" id="EKV32655.1"/>
    </source>
</evidence>
<feature type="domain" description="DUF1206" evidence="3">
    <location>
        <begin position="230"/>
        <end position="299"/>
    </location>
</feature>
<evidence type="ECO:0000313" key="5">
    <source>
        <dbReference type="Proteomes" id="UP000009881"/>
    </source>
</evidence>
<keyword evidence="2" id="KW-0472">Membrane</keyword>
<evidence type="ECO:0000256" key="2">
    <source>
        <dbReference type="SAM" id="Phobius"/>
    </source>
</evidence>
<protein>
    <recommendedName>
        <fullName evidence="3">DUF1206 domain-containing protein</fullName>
    </recommendedName>
</protein>
<keyword evidence="2" id="KW-0812">Transmembrane</keyword>
<dbReference type="eggNOG" id="ENOG502Z854">
    <property type="taxonomic scope" value="Bacteria"/>
</dbReference>
<feature type="region of interest" description="Disordered" evidence="1">
    <location>
        <begin position="1"/>
        <end position="26"/>
    </location>
</feature>
<feature type="transmembrane region" description="Helical" evidence="2">
    <location>
        <begin position="89"/>
        <end position="110"/>
    </location>
</feature>
<feature type="compositionally biased region" description="Basic and acidic residues" evidence="1">
    <location>
        <begin position="17"/>
        <end position="26"/>
    </location>
</feature>
<dbReference type="Pfam" id="PF06724">
    <property type="entry name" value="DUF1206"/>
    <property type="match status" value="3"/>
</dbReference>
<feature type="transmembrane region" description="Helical" evidence="2">
    <location>
        <begin position="130"/>
        <end position="151"/>
    </location>
</feature>
<feature type="transmembrane region" description="Helical" evidence="2">
    <location>
        <begin position="45"/>
        <end position="69"/>
    </location>
</feature>
<dbReference type="RefSeq" id="WP_009539143.1">
    <property type="nucleotide sequence ID" value="NZ_ANHY01000003.1"/>
</dbReference>
<sequence>MATSSNVRRHGQSARQAGREAGRQAEKGGRKGLTMLARAGYAARGIVYIVVGVLAVLAAIQGLGVSTGGAEGSTTGTKGAIQAILDLPAGTWLVAAIAVGLLGFTLWRLVQGFGDADSHGSDAKGWAIRLGMVFSGIIHLGLALYAASLIWTGLAMAGGGSGGGGGGGGSAGVTAWIMQQPWGYWVIAAFGVIAIGVAGSQVVKAVKKKYKDKLDPRAANSGWIDKVARFGLGAKALVLAMVGVFLISAAFGSGSAQSAGLPQVLATLQAQPYGAWLLGITAAGLVAFGVFGLVQAKYRIIPQP</sequence>
<dbReference type="Proteomes" id="UP000009881">
    <property type="component" value="Unassembled WGS sequence"/>
</dbReference>
<dbReference type="EMBL" id="ANHY01000003">
    <property type="protein sequence ID" value="EKV32655.1"/>
    <property type="molecule type" value="Genomic_DNA"/>
</dbReference>
<feature type="transmembrane region" description="Helical" evidence="2">
    <location>
        <begin position="227"/>
        <end position="253"/>
    </location>
</feature>